<comment type="subcellular location">
    <subcellularLocation>
        <location evidence="5">Cytoplasm</location>
    </subcellularLocation>
</comment>
<dbReference type="GO" id="GO:0045948">
    <property type="term" value="P:positive regulation of translational initiation"/>
    <property type="evidence" value="ECO:0007669"/>
    <property type="project" value="UniProtKB-UniRule"/>
</dbReference>
<keyword evidence="5" id="KW-0678">Repressor</keyword>
<organism evidence="7 8">
    <name type="scientific">Sediminicurvatus halobius</name>
    <dbReference type="NCBI Taxonomy" id="2182432"/>
    <lineage>
        <taxon>Bacteria</taxon>
        <taxon>Pseudomonadati</taxon>
        <taxon>Pseudomonadota</taxon>
        <taxon>Gammaproteobacteria</taxon>
        <taxon>Chromatiales</taxon>
        <taxon>Ectothiorhodospiraceae</taxon>
        <taxon>Sediminicurvatus</taxon>
    </lineage>
</organism>
<dbReference type="PANTHER" id="PTHR34984">
    <property type="entry name" value="CARBON STORAGE REGULATOR"/>
    <property type="match status" value="1"/>
</dbReference>
<dbReference type="InterPro" id="IPR003751">
    <property type="entry name" value="CsrA"/>
</dbReference>
<protein>
    <recommendedName>
        <fullName evidence="5">Translational regulator CsrA</fullName>
    </recommendedName>
    <alternativeName>
        <fullName evidence="5">Carbon storage regulator</fullName>
    </alternativeName>
</protein>
<evidence type="ECO:0000256" key="1">
    <source>
        <dbReference type="ARBA" id="ARBA00022490"/>
    </source>
</evidence>
<evidence type="ECO:0000256" key="6">
    <source>
        <dbReference type="SAM" id="MobiDB-lite"/>
    </source>
</evidence>
<dbReference type="GO" id="GO:0006109">
    <property type="term" value="P:regulation of carbohydrate metabolic process"/>
    <property type="evidence" value="ECO:0007669"/>
    <property type="project" value="UniProtKB-UniRule"/>
</dbReference>
<proteinExistence type="inferred from homology"/>
<evidence type="ECO:0000256" key="3">
    <source>
        <dbReference type="ARBA" id="ARBA00022884"/>
    </source>
</evidence>
<dbReference type="SUPFAM" id="SSF117130">
    <property type="entry name" value="CsrA-like"/>
    <property type="match status" value="1"/>
</dbReference>
<comment type="function">
    <text evidence="5">A key translational regulator that binds mRNA to regulate translation initiation and/or mRNA stability. Mediates global changes in gene expression, shifting from rapid growth to stress survival by linking envelope stress, the stringent response and the catabolite repression systems. Usually binds in the 5'-UTR; binding at or near the Shine-Dalgarno sequence prevents ribosome-binding, repressing translation, binding elsewhere in the 5'-UTR can activate translation and/or stabilize the mRNA. Its function is antagonized by small RNA(s).</text>
</comment>
<keyword evidence="4 5" id="KW-0010">Activator</keyword>
<dbReference type="GO" id="GO:0006402">
    <property type="term" value="P:mRNA catabolic process"/>
    <property type="evidence" value="ECO:0007669"/>
    <property type="project" value="InterPro"/>
</dbReference>
<dbReference type="GO" id="GO:0048027">
    <property type="term" value="F:mRNA 5'-UTR binding"/>
    <property type="evidence" value="ECO:0007669"/>
    <property type="project" value="UniProtKB-UniRule"/>
</dbReference>
<dbReference type="GO" id="GO:0005829">
    <property type="term" value="C:cytosol"/>
    <property type="evidence" value="ECO:0007669"/>
    <property type="project" value="TreeGrafter"/>
</dbReference>
<dbReference type="Proteomes" id="UP000245474">
    <property type="component" value="Unassembled WGS sequence"/>
</dbReference>
<keyword evidence="8" id="KW-1185">Reference proteome</keyword>
<comment type="subunit">
    <text evidence="5">Homodimer; the beta-strands of each monomer intercalate to form a hydrophobic core, while the alpha-helices form wings that extend away from the core.</text>
</comment>
<evidence type="ECO:0000313" key="7">
    <source>
        <dbReference type="EMBL" id="PWG60984.1"/>
    </source>
</evidence>
<dbReference type="Gene3D" id="2.60.40.4380">
    <property type="entry name" value="Translational regulator CsrA"/>
    <property type="match status" value="1"/>
</dbReference>
<dbReference type="Pfam" id="PF02599">
    <property type="entry name" value="CsrA"/>
    <property type="match status" value="1"/>
</dbReference>
<keyword evidence="3 5" id="KW-0694">RNA-binding</keyword>
<dbReference type="RefSeq" id="WP_109680360.1">
    <property type="nucleotide sequence ID" value="NZ_CP086615.1"/>
</dbReference>
<accession>A0A2U2MVW3</accession>
<feature type="region of interest" description="Disordered" evidence="6">
    <location>
        <begin position="46"/>
        <end position="70"/>
    </location>
</feature>
<comment type="caution">
    <text evidence="7">The sequence shown here is derived from an EMBL/GenBank/DDBJ whole genome shotgun (WGS) entry which is preliminary data.</text>
</comment>
<dbReference type="GO" id="GO:0045947">
    <property type="term" value="P:negative regulation of translational initiation"/>
    <property type="evidence" value="ECO:0007669"/>
    <property type="project" value="UniProtKB-UniRule"/>
</dbReference>
<evidence type="ECO:0000256" key="5">
    <source>
        <dbReference type="HAMAP-Rule" id="MF_00167"/>
    </source>
</evidence>
<dbReference type="HAMAP" id="MF_00167">
    <property type="entry name" value="CsrA"/>
    <property type="match status" value="1"/>
</dbReference>
<name>A0A2U2MVW3_9GAMM</name>
<dbReference type="EMBL" id="QFFI01000058">
    <property type="protein sequence ID" value="PWG60984.1"/>
    <property type="molecule type" value="Genomic_DNA"/>
</dbReference>
<sequence length="70" mass="7403">MLILSRRAGETILIGDDIRVTVSAIQGGQVRVGIDAPAEVRIVRGELADADSQPKPINGDDDGVVEDPDH</sequence>
<evidence type="ECO:0000313" key="8">
    <source>
        <dbReference type="Proteomes" id="UP000245474"/>
    </source>
</evidence>
<evidence type="ECO:0000256" key="4">
    <source>
        <dbReference type="ARBA" id="ARBA00023159"/>
    </source>
</evidence>
<evidence type="ECO:0000256" key="2">
    <source>
        <dbReference type="ARBA" id="ARBA00022845"/>
    </source>
</evidence>
<dbReference type="OrthoDB" id="9809061at2"/>
<gene>
    <name evidence="5" type="primary">csrA</name>
    <name evidence="7" type="ORF">DEM34_18810</name>
</gene>
<dbReference type="InterPro" id="IPR036107">
    <property type="entry name" value="CsrA_sf"/>
</dbReference>
<feature type="compositionally biased region" description="Acidic residues" evidence="6">
    <location>
        <begin position="59"/>
        <end position="70"/>
    </location>
</feature>
<comment type="similarity">
    <text evidence="5">Belongs to the CsrA/RsmA family.</text>
</comment>
<keyword evidence="1 5" id="KW-0963">Cytoplasm</keyword>
<reference evidence="7 8" key="1">
    <citation type="submission" date="2018-05" db="EMBL/GenBank/DDBJ databases">
        <title>Spiribacter halobius sp. nov., a moderately halophilic bacterium isolated from marine solar saltern.</title>
        <authorList>
            <person name="Zheng W.-S."/>
            <person name="Lu D.-C."/>
            <person name="Du Z.-J."/>
        </authorList>
    </citation>
    <scope>NUCLEOTIDE SEQUENCE [LARGE SCALE GENOMIC DNA]</scope>
    <source>
        <strain evidence="7 8">E85</strain>
    </source>
</reference>
<keyword evidence="2 5" id="KW-0810">Translation regulation</keyword>
<dbReference type="AlphaFoldDB" id="A0A2U2MVW3"/>
<dbReference type="PANTHER" id="PTHR34984:SF1">
    <property type="entry name" value="CARBON STORAGE REGULATOR"/>
    <property type="match status" value="1"/>
</dbReference>